<keyword evidence="5 6" id="KW-0472">Membrane</keyword>
<evidence type="ECO:0000256" key="6">
    <source>
        <dbReference type="SAM" id="Phobius"/>
    </source>
</evidence>
<dbReference type="AlphaFoldDB" id="A0A5J4SB95"/>
<feature type="transmembrane region" description="Helical" evidence="6">
    <location>
        <begin position="134"/>
        <end position="154"/>
    </location>
</feature>
<dbReference type="PANTHER" id="PTHR39087:SF2">
    <property type="entry name" value="UPF0104 MEMBRANE PROTEIN MJ1595"/>
    <property type="match status" value="1"/>
</dbReference>
<dbReference type="Pfam" id="PF03706">
    <property type="entry name" value="LPG_synthase_TM"/>
    <property type="match status" value="1"/>
</dbReference>
<evidence type="ECO:0000256" key="4">
    <source>
        <dbReference type="ARBA" id="ARBA00022989"/>
    </source>
</evidence>
<gene>
    <name evidence="7" type="ORF">EZS27_009718</name>
</gene>
<reference evidence="7" key="1">
    <citation type="submission" date="2019-03" db="EMBL/GenBank/DDBJ databases">
        <title>Single cell metagenomics reveals metabolic interactions within the superorganism composed of flagellate Streblomastix strix and complex community of Bacteroidetes bacteria on its surface.</title>
        <authorList>
            <person name="Treitli S.C."/>
            <person name="Kolisko M."/>
            <person name="Husnik F."/>
            <person name="Keeling P."/>
            <person name="Hampl V."/>
        </authorList>
    </citation>
    <scope>NUCLEOTIDE SEQUENCE</scope>
    <source>
        <strain evidence="7">STM</strain>
    </source>
</reference>
<evidence type="ECO:0000256" key="2">
    <source>
        <dbReference type="ARBA" id="ARBA00022475"/>
    </source>
</evidence>
<feature type="transmembrane region" description="Helical" evidence="6">
    <location>
        <begin position="303"/>
        <end position="330"/>
    </location>
</feature>
<dbReference type="PANTHER" id="PTHR39087">
    <property type="entry name" value="UPF0104 MEMBRANE PROTEIN MJ1595"/>
    <property type="match status" value="1"/>
</dbReference>
<feature type="transmembrane region" description="Helical" evidence="6">
    <location>
        <begin position="281"/>
        <end position="297"/>
    </location>
</feature>
<accession>A0A5J4SB95</accession>
<dbReference type="InterPro" id="IPR022791">
    <property type="entry name" value="L-PG_synthase/AglD"/>
</dbReference>
<evidence type="ECO:0008006" key="8">
    <source>
        <dbReference type="Google" id="ProtNLM"/>
    </source>
</evidence>
<keyword evidence="2" id="KW-1003">Cell membrane</keyword>
<evidence type="ECO:0000256" key="3">
    <source>
        <dbReference type="ARBA" id="ARBA00022692"/>
    </source>
</evidence>
<protein>
    <recommendedName>
        <fullName evidence="8">Dolichol-P-glucose synthetase</fullName>
    </recommendedName>
</protein>
<feature type="transmembrane region" description="Helical" evidence="6">
    <location>
        <begin position="222"/>
        <end position="244"/>
    </location>
</feature>
<feature type="transmembrane region" description="Helical" evidence="6">
    <location>
        <begin position="15"/>
        <end position="33"/>
    </location>
</feature>
<dbReference type="EMBL" id="SNRY01000319">
    <property type="protein sequence ID" value="KAA6342543.1"/>
    <property type="molecule type" value="Genomic_DNA"/>
</dbReference>
<sequence>MTKVDVFMMKLFKRVFKYILPIVLGGFILFWVYRDFDFAKVGTVFFHSMNWGWMFLSLTFGVLSHIIRGWRWKQVLEPMGIFPKTSNCVNAVFISYASNLILPRLGEITRCSILAKYDGVPFAKSLGTVVTERLIDGLCLVVTTVIALLLQVQIFKRFFAETGINMSDIFNSVISVHFYIILCCVIATIVLLFYLIYTLSFFKKVKGIMFRVWEGAISLRKVANFPLFILFTILIWFCYFMHFYLAFFCFSFTEHLTVWAGVVLFIGGAFSVIVPTPAGAGAWHFVIISMMSLYNVNITEAGIFALLVHGIQTFLVALLGVYGMVMLPFVNKTKNL</sequence>
<evidence type="ECO:0000256" key="1">
    <source>
        <dbReference type="ARBA" id="ARBA00004651"/>
    </source>
</evidence>
<organism evidence="7">
    <name type="scientific">termite gut metagenome</name>
    <dbReference type="NCBI Taxonomy" id="433724"/>
    <lineage>
        <taxon>unclassified sequences</taxon>
        <taxon>metagenomes</taxon>
        <taxon>organismal metagenomes</taxon>
    </lineage>
</organism>
<evidence type="ECO:0000313" key="7">
    <source>
        <dbReference type="EMBL" id="KAA6342543.1"/>
    </source>
</evidence>
<dbReference type="GO" id="GO:0005886">
    <property type="term" value="C:plasma membrane"/>
    <property type="evidence" value="ECO:0007669"/>
    <property type="project" value="UniProtKB-SubCell"/>
</dbReference>
<feature type="transmembrane region" description="Helical" evidence="6">
    <location>
        <begin position="53"/>
        <end position="70"/>
    </location>
</feature>
<comment type="caution">
    <text evidence="7">The sequence shown here is derived from an EMBL/GenBank/DDBJ whole genome shotgun (WGS) entry which is preliminary data.</text>
</comment>
<proteinExistence type="predicted"/>
<keyword evidence="3 6" id="KW-0812">Transmembrane</keyword>
<feature type="transmembrane region" description="Helical" evidence="6">
    <location>
        <begin position="174"/>
        <end position="202"/>
    </location>
</feature>
<comment type="subcellular location">
    <subcellularLocation>
        <location evidence="1">Cell membrane</location>
        <topology evidence="1">Multi-pass membrane protein</topology>
    </subcellularLocation>
</comment>
<feature type="transmembrane region" description="Helical" evidence="6">
    <location>
        <begin position="256"/>
        <end position="274"/>
    </location>
</feature>
<name>A0A5J4SB95_9ZZZZ</name>
<evidence type="ECO:0000256" key="5">
    <source>
        <dbReference type="ARBA" id="ARBA00023136"/>
    </source>
</evidence>
<keyword evidence="4 6" id="KW-1133">Transmembrane helix</keyword>